<evidence type="ECO:0000313" key="7">
    <source>
        <dbReference type="EMBL" id="TCS84371.1"/>
    </source>
</evidence>
<dbReference type="Pfam" id="PF05670">
    <property type="entry name" value="NFACT-R_1"/>
    <property type="match status" value="1"/>
</dbReference>
<dbReference type="Pfam" id="PF05833">
    <property type="entry name" value="NFACT_N"/>
    <property type="match status" value="1"/>
</dbReference>
<dbReference type="InterPro" id="IPR043682">
    <property type="entry name" value="RqcH_bacterial"/>
</dbReference>
<dbReference type="Gene3D" id="2.30.310.10">
    <property type="entry name" value="ibrinogen binding protein from staphylococcus aureus domain"/>
    <property type="match status" value="1"/>
</dbReference>
<evidence type="ECO:0000256" key="4">
    <source>
        <dbReference type="ARBA" id="ARBA00022917"/>
    </source>
</evidence>
<proteinExistence type="inferred from homology"/>
<comment type="caution">
    <text evidence="7">The sequence shown here is derived from an EMBL/GenBank/DDBJ whole genome shotgun (WGS) entry which is preliminary data.</text>
</comment>
<dbReference type="GO" id="GO:0043023">
    <property type="term" value="F:ribosomal large subunit binding"/>
    <property type="evidence" value="ECO:0007669"/>
    <property type="project" value="UniProtKB-UniRule"/>
</dbReference>
<feature type="domain" description="NFACT RNA-binding" evidence="6">
    <location>
        <begin position="450"/>
        <end position="538"/>
    </location>
</feature>
<accession>A0A4R3KKG0</accession>
<dbReference type="GO" id="GO:0019843">
    <property type="term" value="F:rRNA binding"/>
    <property type="evidence" value="ECO:0007669"/>
    <property type="project" value="UniProtKB-UniRule"/>
</dbReference>
<dbReference type="OrthoDB" id="9766163at2"/>
<comment type="similarity">
    <text evidence="5">Belongs to the NEMF family.</text>
</comment>
<dbReference type="Gene3D" id="3.40.970.40">
    <property type="entry name" value="fibrinogen binding protein from staphylococcus aureus domain like"/>
    <property type="match status" value="1"/>
</dbReference>
<reference evidence="7 8" key="1">
    <citation type="submission" date="2019-03" db="EMBL/GenBank/DDBJ databases">
        <title>Genomic Encyclopedia of Type Strains, Phase IV (KMG-IV): sequencing the most valuable type-strain genomes for metagenomic binning, comparative biology and taxonomic classification.</title>
        <authorList>
            <person name="Goeker M."/>
        </authorList>
    </citation>
    <scope>NUCLEOTIDE SEQUENCE [LARGE SCALE GENOMIC DNA]</scope>
    <source>
        <strain evidence="7 8">DSM 23802</strain>
    </source>
</reference>
<comment type="function">
    <text evidence="5">Key component of the ribosome quality control system (RQC), a ribosome-associated complex that mediates the extraction of incompletely synthesized nascent chains from stalled ribosomes and their subsequent degradation. RqcH recruits Ala-charged tRNA, and with RqcP directs the elongation of stalled nascent chains on 50S ribosomal subunits, leading to non-templated C-terminal alanine extensions (Ala tail). The Ala tail promotes nascent chain degradation. May add between 1 and at least 8 Ala residues. Binds to stalled 50S ribosomal subunits.</text>
</comment>
<comment type="subunit">
    <text evidence="5">Associates with stalled 50S ribosomal subunits. Binds to RqcP.</text>
</comment>
<dbReference type="InterPro" id="IPR051608">
    <property type="entry name" value="RQC_Subunit_NEMF"/>
</dbReference>
<organism evidence="7 8">
    <name type="scientific">Tepidibacillus fermentans</name>
    <dbReference type="NCBI Taxonomy" id="1281767"/>
    <lineage>
        <taxon>Bacteria</taxon>
        <taxon>Bacillati</taxon>
        <taxon>Bacillota</taxon>
        <taxon>Bacilli</taxon>
        <taxon>Bacillales</taxon>
        <taxon>Bacillaceae</taxon>
        <taxon>Tepidibacillus</taxon>
    </lineage>
</organism>
<dbReference type="InterPro" id="IPR008532">
    <property type="entry name" value="NFACT_RNA-bd"/>
</dbReference>
<keyword evidence="4 5" id="KW-0648">Protein biosynthesis</keyword>
<keyword evidence="2 5" id="KW-0699">rRNA-binding</keyword>
<keyword evidence="3 5" id="KW-0694">RNA-binding</keyword>
<dbReference type="GO" id="GO:0000049">
    <property type="term" value="F:tRNA binding"/>
    <property type="evidence" value="ECO:0007669"/>
    <property type="project" value="UniProtKB-UniRule"/>
</dbReference>
<evidence type="ECO:0000259" key="6">
    <source>
        <dbReference type="Pfam" id="PF05670"/>
    </source>
</evidence>
<keyword evidence="1 5" id="KW-0820">tRNA-binding</keyword>
<gene>
    <name evidence="5" type="primary">rqcH</name>
    <name evidence="7" type="ORF">EDD72_10132</name>
</gene>
<dbReference type="GO" id="GO:1990112">
    <property type="term" value="C:RQC complex"/>
    <property type="evidence" value="ECO:0007669"/>
    <property type="project" value="TreeGrafter"/>
</dbReference>
<protein>
    <recommendedName>
        <fullName evidence="5">Rqc2 homolog RqcH</fullName>
        <shortName evidence="5">RqcH</shortName>
    </recommendedName>
</protein>
<dbReference type="GO" id="GO:0072344">
    <property type="term" value="P:rescue of stalled ribosome"/>
    <property type="evidence" value="ECO:0007669"/>
    <property type="project" value="UniProtKB-UniRule"/>
</dbReference>
<dbReference type="RefSeq" id="WP_132766615.1">
    <property type="nucleotide sequence ID" value="NZ_SMAB01000001.1"/>
</dbReference>
<sequence>MPFDGFVTHALVHELREKLIHGRIHKIYQPHQTDLIFHIRSNRGNSSLLISANPTYPRLHLTNENILNPLEPPMFCMLLRKHLEGGIIEDITQVSLERIIHIDVRTKNELGDIQNKRLIIEIMGKHSNIILINPDTNIIIDGIHHVTPAISTYRQVLPGREYVAPPEQHKINPLKVTQNGFLAKLQLNQGKLDKQLISQYEGMSPSVAREILHRAGLPTKENLWKVFSEWIENVRNHDYLPTIIYSDRPDFSIFPLSHLQGEQETFSEISLCLEKFYSEKAKRDMVRQKVQDLSKLLLIEKNKNEKKIEHLLNDIEEAKKAEKHKLYGELITAHMHMIKRGDSKVEVINYYDEDQKLIEIPLDPLKTPSENAQQYFKKYNKLKNSLSFIEQQIEETKGEIEYLDTILTQIENADLGDLEDIRMELVEQGYLRQRGKVDRRKNKNPEIEQYRSSEGVPIYVGKNNRQNEYLTHRLAHSTDTWLHTKDIPGSHVVIRGKDFGEQTLIEAATLAAYFSKAKHSSQVPVDYTLIKYVKKPSGAKPGFVIYENQKTLYITPDEKIIERLKVSRS</sequence>
<keyword evidence="8" id="KW-1185">Reference proteome</keyword>
<dbReference type="Gene3D" id="1.10.8.50">
    <property type="match status" value="1"/>
</dbReference>
<dbReference type="PANTHER" id="PTHR15239:SF6">
    <property type="entry name" value="RIBOSOME QUALITY CONTROL COMPLEX SUBUNIT NEMF"/>
    <property type="match status" value="1"/>
</dbReference>
<evidence type="ECO:0000256" key="5">
    <source>
        <dbReference type="HAMAP-Rule" id="MF_00844"/>
    </source>
</evidence>
<dbReference type="HAMAP" id="MF_00844_B">
    <property type="entry name" value="RqcH_B"/>
    <property type="match status" value="1"/>
</dbReference>
<name>A0A4R3KKG0_9BACI</name>
<dbReference type="FunFam" id="2.30.310.10:FF:000004">
    <property type="entry name" value="Fibronectin-binding protein A"/>
    <property type="match status" value="1"/>
</dbReference>
<dbReference type="AlphaFoldDB" id="A0A4R3KKG0"/>
<evidence type="ECO:0000256" key="3">
    <source>
        <dbReference type="ARBA" id="ARBA00022884"/>
    </source>
</evidence>
<dbReference type="EMBL" id="SMAB01000001">
    <property type="protein sequence ID" value="TCS84371.1"/>
    <property type="molecule type" value="Genomic_DNA"/>
</dbReference>
<evidence type="ECO:0000256" key="1">
    <source>
        <dbReference type="ARBA" id="ARBA00022555"/>
    </source>
</evidence>
<dbReference type="Proteomes" id="UP000295788">
    <property type="component" value="Unassembled WGS sequence"/>
</dbReference>
<evidence type="ECO:0000256" key="2">
    <source>
        <dbReference type="ARBA" id="ARBA00022730"/>
    </source>
</evidence>
<feature type="coiled-coil region" evidence="5">
    <location>
        <begin position="372"/>
        <end position="399"/>
    </location>
</feature>
<dbReference type="PANTHER" id="PTHR15239">
    <property type="entry name" value="NUCLEAR EXPORT MEDIATOR FACTOR NEMF"/>
    <property type="match status" value="1"/>
</dbReference>
<keyword evidence="5" id="KW-0175">Coiled coil</keyword>
<evidence type="ECO:0000313" key="8">
    <source>
        <dbReference type="Proteomes" id="UP000295788"/>
    </source>
</evidence>